<sequence>MIKEKLERYKALPSLMDAKYEDLKQLSDRLIVDGQPCPICYRFKKHIRSHPIIDCRYLSEFCKKFGDQMANLSTPNVSSNQSPIDQNTSPPINNNEDNNGFRYYKVNTNNNRRRSGFSADKSLNNKSNELADFFSKQSSTVLMSNNESDRKNGKIIPITLISSNRERLYQMNASINDANNAMIEIDYLKSLKIDAKIQYETVSDLKKLNSIVGH</sequence>
<proteinExistence type="predicted"/>
<dbReference type="Proteomes" id="UP000194236">
    <property type="component" value="Unassembled WGS sequence"/>
</dbReference>
<feature type="region of interest" description="Disordered" evidence="1">
    <location>
        <begin position="73"/>
        <end position="99"/>
    </location>
</feature>
<evidence type="ECO:0000313" key="3">
    <source>
        <dbReference type="Proteomes" id="UP000194236"/>
    </source>
</evidence>
<dbReference type="AlphaFoldDB" id="A0A1Y3BSC6"/>
<evidence type="ECO:0000256" key="1">
    <source>
        <dbReference type="SAM" id="MobiDB-lite"/>
    </source>
</evidence>
<protein>
    <submittedName>
        <fullName evidence="2">Uncharacterized protein</fullName>
    </submittedName>
</protein>
<feature type="non-terminal residue" evidence="2">
    <location>
        <position position="214"/>
    </location>
</feature>
<evidence type="ECO:0000313" key="2">
    <source>
        <dbReference type="EMBL" id="OTF83682.1"/>
    </source>
</evidence>
<dbReference type="EMBL" id="MUJZ01002604">
    <property type="protein sequence ID" value="OTF83682.1"/>
    <property type="molecule type" value="Genomic_DNA"/>
</dbReference>
<comment type="caution">
    <text evidence="2">The sequence shown here is derived from an EMBL/GenBank/DDBJ whole genome shotgun (WGS) entry which is preliminary data.</text>
</comment>
<name>A0A1Y3BSC6_EURMA</name>
<organism evidence="2 3">
    <name type="scientific">Euroglyphus maynei</name>
    <name type="common">Mayne's house dust mite</name>
    <dbReference type="NCBI Taxonomy" id="6958"/>
    <lineage>
        <taxon>Eukaryota</taxon>
        <taxon>Metazoa</taxon>
        <taxon>Ecdysozoa</taxon>
        <taxon>Arthropoda</taxon>
        <taxon>Chelicerata</taxon>
        <taxon>Arachnida</taxon>
        <taxon>Acari</taxon>
        <taxon>Acariformes</taxon>
        <taxon>Sarcoptiformes</taxon>
        <taxon>Astigmata</taxon>
        <taxon>Psoroptidia</taxon>
        <taxon>Analgoidea</taxon>
        <taxon>Pyroglyphidae</taxon>
        <taxon>Pyroglyphinae</taxon>
        <taxon>Euroglyphus</taxon>
    </lineage>
</organism>
<feature type="compositionally biased region" description="Polar residues" evidence="1">
    <location>
        <begin position="73"/>
        <end position="98"/>
    </location>
</feature>
<accession>A0A1Y3BSC6</accession>
<reference evidence="2 3" key="1">
    <citation type="submission" date="2017-03" db="EMBL/GenBank/DDBJ databases">
        <title>Genome Survey of Euroglyphus maynei.</title>
        <authorList>
            <person name="Arlian L.G."/>
            <person name="Morgan M.S."/>
            <person name="Rider S.D."/>
        </authorList>
    </citation>
    <scope>NUCLEOTIDE SEQUENCE [LARGE SCALE GENOMIC DNA]</scope>
    <source>
        <strain evidence="2">Arlian Lab</strain>
        <tissue evidence="2">Whole body</tissue>
    </source>
</reference>
<gene>
    <name evidence="2" type="ORF">BLA29_008809</name>
</gene>
<keyword evidence="3" id="KW-1185">Reference proteome</keyword>